<comment type="caution">
    <text evidence="1">The sequence shown here is derived from an EMBL/GenBank/DDBJ whole genome shotgun (WGS) entry which is preliminary data.</text>
</comment>
<gene>
    <name evidence="1" type="ORF">M8818_006186</name>
</gene>
<evidence type="ECO:0000313" key="2">
    <source>
        <dbReference type="Proteomes" id="UP001320706"/>
    </source>
</evidence>
<organism evidence="1 2">
    <name type="scientific">Zalaria obscura</name>
    <dbReference type="NCBI Taxonomy" id="2024903"/>
    <lineage>
        <taxon>Eukaryota</taxon>
        <taxon>Fungi</taxon>
        <taxon>Dikarya</taxon>
        <taxon>Ascomycota</taxon>
        <taxon>Pezizomycotina</taxon>
        <taxon>Dothideomycetes</taxon>
        <taxon>Dothideomycetidae</taxon>
        <taxon>Dothideales</taxon>
        <taxon>Zalariaceae</taxon>
        <taxon>Zalaria</taxon>
    </lineage>
</organism>
<reference evidence="1" key="1">
    <citation type="submission" date="2024-02" db="EMBL/GenBank/DDBJ databases">
        <title>Metagenome Assembled Genome of Zalaria obscura JY119.</title>
        <authorList>
            <person name="Vighnesh L."/>
            <person name="Jagadeeshwari U."/>
            <person name="Venkata Ramana C."/>
            <person name="Sasikala C."/>
        </authorList>
    </citation>
    <scope>NUCLEOTIDE SEQUENCE</scope>
    <source>
        <strain evidence="1">JY119</strain>
    </source>
</reference>
<sequence>MHFSTFTTITATAMAAFSSLAFGAAIEKRATYSGEATYYGGNVQGGACSFSTYTLPSGIFGTALSDSNWSNSAECGGCVSVKGPNGNSITAMIVDECPGCGTNHLDLFPTAFSSLADPSKGVIDITWDYVPCPVTGPLEIHMKSGVSAYWFSAQVVNGHRRTHSLDVSIDQGKTWKTTTRQTYNFFEISSGAGASTAWVRATSHTETQVIVKNVPMTGDAVVKAGSNYA</sequence>
<protein>
    <submittedName>
        <fullName evidence="1">Uncharacterized protein</fullName>
    </submittedName>
</protein>
<evidence type="ECO:0000313" key="1">
    <source>
        <dbReference type="EMBL" id="KAK8200869.1"/>
    </source>
</evidence>
<proteinExistence type="predicted"/>
<accession>A0ACC3SAC4</accession>
<name>A0ACC3SAC4_9PEZI</name>
<keyword evidence="2" id="KW-1185">Reference proteome</keyword>
<dbReference type="EMBL" id="JAMKPW020000038">
    <property type="protein sequence ID" value="KAK8200869.1"/>
    <property type="molecule type" value="Genomic_DNA"/>
</dbReference>
<dbReference type="Proteomes" id="UP001320706">
    <property type="component" value="Unassembled WGS sequence"/>
</dbReference>